<gene>
    <name evidence="8" type="ORF">HPP92_022289</name>
</gene>
<evidence type="ECO:0000259" key="7">
    <source>
        <dbReference type="Pfam" id="PF00892"/>
    </source>
</evidence>
<dbReference type="GO" id="GO:0022857">
    <property type="term" value="F:transmembrane transporter activity"/>
    <property type="evidence" value="ECO:0007669"/>
    <property type="project" value="InterPro"/>
</dbReference>
<evidence type="ECO:0000256" key="6">
    <source>
        <dbReference type="RuleBase" id="RU363077"/>
    </source>
</evidence>
<feature type="transmembrane region" description="Helical" evidence="6">
    <location>
        <begin position="253"/>
        <end position="278"/>
    </location>
</feature>
<dbReference type="Proteomes" id="UP000636800">
    <property type="component" value="Chromosome 12"/>
</dbReference>
<evidence type="ECO:0000256" key="4">
    <source>
        <dbReference type="ARBA" id="ARBA00022989"/>
    </source>
</evidence>
<comment type="subcellular location">
    <subcellularLocation>
        <location evidence="1 6">Membrane</location>
        <topology evidence="1 6">Multi-pass membrane protein</topology>
    </subcellularLocation>
</comment>
<evidence type="ECO:0000256" key="3">
    <source>
        <dbReference type="ARBA" id="ARBA00022692"/>
    </source>
</evidence>
<keyword evidence="5 6" id="KW-0472">Membrane</keyword>
<reference evidence="8 9" key="1">
    <citation type="journal article" date="2020" name="Nat. Food">
        <title>A phased Vanilla planifolia genome enables genetic improvement of flavour and production.</title>
        <authorList>
            <person name="Hasing T."/>
            <person name="Tang H."/>
            <person name="Brym M."/>
            <person name="Khazi F."/>
            <person name="Huang T."/>
            <person name="Chambers A.H."/>
        </authorList>
    </citation>
    <scope>NUCLEOTIDE SEQUENCE [LARGE SCALE GENOMIC DNA]</scope>
    <source>
        <tissue evidence="8">Leaf</tissue>
    </source>
</reference>
<accession>A0A835UD24</accession>
<dbReference type="OrthoDB" id="1717827at2759"/>
<dbReference type="SUPFAM" id="SSF103481">
    <property type="entry name" value="Multidrug resistance efflux transporter EmrE"/>
    <property type="match status" value="1"/>
</dbReference>
<dbReference type="InterPro" id="IPR030184">
    <property type="entry name" value="WAT1-related"/>
</dbReference>
<feature type="transmembrane region" description="Helical" evidence="6">
    <location>
        <begin position="148"/>
        <end position="167"/>
    </location>
</feature>
<proteinExistence type="inferred from homology"/>
<dbReference type="AlphaFoldDB" id="A0A835UD24"/>
<feature type="transmembrane region" description="Helical" evidence="6">
    <location>
        <begin position="45"/>
        <end position="66"/>
    </location>
</feature>
<dbReference type="Pfam" id="PF00892">
    <property type="entry name" value="EamA"/>
    <property type="match status" value="1"/>
</dbReference>
<evidence type="ECO:0000256" key="2">
    <source>
        <dbReference type="ARBA" id="ARBA00007635"/>
    </source>
</evidence>
<dbReference type="InterPro" id="IPR000620">
    <property type="entry name" value="EamA_dom"/>
</dbReference>
<feature type="transmembrane region" description="Helical" evidence="6">
    <location>
        <begin position="20"/>
        <end position="39"/>
    </location>
</feature>
<organism evidence="8 9">
    <name type="scientific">Vanilla planifolia</name>
    <name type="common">Vanilla</name>
    <dbReference type="NCBI Taxonomy" id="51239"/>
    <lineage>
        <taxon>Eukaryota</taxon>
        <taxon>Viridiplantae</taxon>
        <taxon>Streptophyta</taxon>
        <taxon>Embryophyta</taxon>
        <taxon>Tracheophyta</taxon>
        <taxon>Spermatophyta</taxon>
        <taxon>Magnoliopsida</taxon>
        <taxon>Liliopsida</taxon>
        <taxon>Asparagales</taxon>
        <taxon>Orchidaceae</taxon>
        <taxon>Vanilloideae</taxon>
        <taxon>Vanilleae</taxon>
        <taxon>Vanilla</taxon>
    </lineage>
</organism>
<comment type="similarity">
    <text evidence="2 6">Belongs to the drug/metabolite transporter (DMT) superfamily. Plant drug/metabolite exporter (P-DME) (TC 2.A.7.4) family.</text>
</comment>
<dbReference type="InterPro" id="IPR037185">
    <property type="entry name" value="EmrE-like"/>
</dbReference>
<evidence type="ECO:0000313" key="8">
    <source>
        <dbReference type="EMBL" id="KAG0457132.1"/>
    </source>
</evidence>
<comment type="caution">
    <text evidence="8">The sequence shown here is derived from an EMBL/GenBank/DDBJ whole genome shotgun (WGS) entry which is preliminary data.</text>
</comment>
<feature type="transmembrane region" description="Helical" evidence="6">
    <location>
        <begin position="219"/>
        <end position="241"/>
    </location>
</feature>
<feature type="transmembrane region" description="Helical" evidence="6">
    <location>
        <begin position="108"/>
        <end position="128"/>
    </location>
</feature>
<keyword evidence="3 6" id="KW-0812">Transmembrane</keyword>
<feature type="transmembrane region" description="Helical" evidence="6">
    <location>
        <begin position="187"/>
        <end position="207"/>
    </location>
</feature>
<dbReference type="GO" id="GO:0016020">
    <property type="term" value="C:membrane"/>
    <property type="evidence" value="ECO:0007669"/>
    <property type="project" value="UniProtKB-SubCell"/>
</dbReference>
<protein>
    <recommendedName>
        <fullName evidence="6">WAT1-related protein</fullName>
    </recommendedName>
</protein>
<name>A0A835UD24_VANPL</name>
<evidence type="ECO:0000256" key="1">
    <source>
        <dbReference type="ARBA" id="ARBA00004141"/>
    </source>
</evidence>
<sequence>MGCENEESKVRTMERVGSPLSMILVQILSTGMFLLSKLVLDGGRFIFAILTYRCIVGALFVLPFALVMERKKWSEVNWIAGFWIFCNALTGITAAMALYYYGLRDTNATYGASFLNLVPVVTFLFAVLMREIGIRQSRRKDKDPWYIALFRGAMVLSMYFGLTFHIPSLHLGANGNKQITEAADHHTARGTLFLVGSCISFSAWAIVQAKLLQVYPFKYCATMYTCIVASLQSLAFGWALNSKRSAWKLQWDLQLLLVLYSGALNTGAVFCLVSWVVAIKALPIPHMFNALSLVLTSF</sequence>
<keyword evidence="9" id="KW-1185">Reference proteome</keyword>
<evidence type="ECO:0000256" key="5">
    <source>
        <dbReference type="ARBA" id="ARBA00023136"/>
    </source>
</evidence>
<evidence type="ECO:0000313" key="9">
    <source>
        <dbReference type="Proteomes" id="UP000636800"/>
    </source>
</evidence>
<dbReference type="PANTHER" id="PTHR31218">
    <property type="entry name" value="WAT1-RELATED PROTEIN"/>
    <property type="match status" value="1"/>
</dbReference>
<feature type="domain" description="EamA" evidence="7">
    <location>
        <begin position="21"/>
        <end position="129"/>
    </location>
</feature>
<feature type="transmembrane region" description="Helical" evidence="6">
    <location>
        <begin position="78"/>
        <end position="102"/>
    </location>
</feature>
<dbReference type="EMBL" id="JADCNL010000012">
    <property type="protein sequence ID" value="KAG0457132.1"/>
    <property type="molecule type" value="Genomic_DNA"/>
</dbReference>
<keyword evidence="4 6" id="KW-1133">Transmembrane helix</keyword>